<sequence length="572" mass="65331">MSTFDGEIREIPGVYVDNFSYKGGVFFLTHNHSDHLKSLLSNSFCGRVYCSQLTKDIIALDGRYCDKLRYLVVKEYNKPFEIQTFCTSVTVTMLESYHCPGSCMFLFECANGISCLATGDIRAEKWWVSSLIKNRYLFPYIAGLKKLDQIYLDTTFSYRGEPYISILPNSEGIMALFEFLKLYPVDREIEFSFIDTVSGSEEIWSQVLDHFNGTLDADPSIIERMKLLNYNNGNSNSKFTGPMVFNIGNSYKDSPLMITIKHCIDFNIVDYAGFYLPKKLCDVDASNLTLIRILNSGHQIYSYDGKTWLLPLNGKELLPTNLMIMFSRHSSYEELIEFVKLFKPKSVFPCVESKASWLNGFTVGRVFGRVCSSSKHLFDIENFKKFGQPSRIVLDRPVSKINRWSFAQCIEEVNFVKNFITQPGPFKGQMKPGQDSAARESWFQDVNLQSIIAGRGEEKYKQIINYHSNNDLRLIVSSVQDKRNHKFDSDTETESVCSTDYDTDSSTTTNSSVIASSCKFEKSFSEVQSMPDGNFLSPSLNLHKISKISDAIRLDRRSWNSFKLKSVNSKTR</sequence>
<dbReference type="Proteomes" id="UP000005018">
    <property type="component" value="Chromosome 3"/>
</dbReference>
<evidence type="ECO:0000256" key="8">
    <source>
        <dbReference type="ARBA" id="ARBA00023172"/>
    </source>
</evidence>
<proteinExistence type="inferred from homology"/>
<gene>
    <name evidence="14" type="ORF">CORT_0C07180</name>
</gene>
<dbReference type="Gene3D" id="3.40.50.12650">
    <property type="match status" value="1"/>
</dbReference>
<evidence type="ECO:0000256" key="2">
    <source>
        <dbReference type="ARBA" id="ARBA00010304"/>
    </source>
</evidence>
<keyword evidence="7" id="KW-0269">Exonuclease</keyword>
<evidence type="ECO:0000256" key="12">
    <source>
        <dbReference type="ARBA" id="ARBA00042677"/>
    </source>
</evidence>
<evidence type="ECO:0000256" key="9">
    <source>
        <dbReference type="ARBA" id="ARBA00023204"/>
    </source>
</evidence>
<evidence type="ECO:0000313" key="14">
    <source>
        <dbReference type="EMBL" id="CCG26089.1"/>
    </source>
</evidence>
<keyword evidence="5" id="KW-0227">DNA damage</keyword>
<dbReference type="SUPFAM" id="SSF56281">
    <property type="entry name" value="Metallo-hydrolase/oxidoreductase"/>
    <property type="match status" value="1"/>
</dbReference>
<dbReference type="HOGENOM" id="CLU_019465_0_0_1"/>
<organism evidence="14 15">
    <name type="scientific">Candida orthopsilosis (strain 90-125)</name>
    <name type="common">Yeast</name>
    <dbReference type="NCBI Taxonomy" id="1136231"/>
    <lineage>
        <taxon>Eukaryota</taxon>
        <taxon>Fungi</taxon>
        <taxon>Dikarya</taxon>
        <taxon>Ascomycota</taxon>
        <taxon>Saccharomycotina</taxon>
        <taxon>Pichiomycetes</taxon>
        <taxon>Debaryomycetaceae</taxon>
        <taxon>Candida/Lodderomyces clade</taxon>
        <taxon>Candida</taxon>
    </lineage>
</organism>
<dbReference type="OrthoDB" id="5561659at2759"/>
<comment type="similarity">
    <text evidence="2">Belongs to the DNA repair metallo-beta-lactamase (DRMBL) family.</text>
</comment>
<evidence type="ECO:0000256" key="7">
    <source>
        <dbReference type="ARBA" id="ARBA00022839"/>
    </source>
</evidence>
<dbReference type="GO" id="GO:0006310">
    <property type="term" value="P:DNA recombination"/>
    <property type="evidence" value="ECO:0007669"/>
    <property type="project" value="UniProtKB-KW"/>
</dbReference>
<dbReference type="GO" id="GO:0000723">
    <property type="term" value="P:telomere maintenance"/>
    <property type="evidence" value="ECO:0007669"/>
    <property type="project" value="TreeGrafter"/>
</dbReference>
<dbReference type="InterPro" id="IPR011084">
    <property type="entry name" value="DRMBL"/>
</dbReference>
<dbReference type="GO" id="GO:0036297">
    <property type="term" value="P:interstrand cross-link repair"/>
    <property type="evidence" value="ECO:0007669"/>
    <property type="project" value="TreeGrafter"/>
</dbReference>
<protein>
    <recommendedName>
        <fullName evidence="11">Protein artemis</fullName>
    </recommendedName>
    <alternativeName>
        <fullName evidence="12">DNA cross-link repair 1C protein</fullName>
    </alternativeName>
</protein>
<keyword evidence="4" id="KW-0255">Endonuclease</keyword>
<keyword evidence="3" id="KW-0540">Nuclease</keyword>
<dbReference type="Pfam" id="PF07522">
    <property type="entry name" value="DRMBL"/>
    <property type="match status" value="1"/>
</dbReference>
<keyword evidence="8" id="KW-0233">DNA recombination</keyword>
<reference evidence="14 15" key="1">
    <citation type="journal article" date="2012" name="PLoS ONE">
        <title>Sequence and analysis of the genome of the pathogenic yeast Candida orthopsilosis.</title>
        <authorList>
            <person name="Riccombeni A."/>
            <person name="Vidanes G."/>
            <person name="Proux-Wera E."/>
            <person name="Wolfe K.H."/>
            <person name="Butler G."/>
        </authorList>
    </citation>
    <scope>NUCLEOTIDE SEQUENCE [LARGE SCALE GENOMIC DNA]</scope>
    <source>
        <strain evidence="14 15">Co 90-125</strain>
    </source>
</reference>
<feature type="domain" description="DNA repair metallo-beta-lactamase" evidence="13">
    <location>
        <begin position="323"/>
        <end position="353"/>
    </location>
</feature>
<dbReference type="PANTHER" id="PTHR23240:SF8">
    <property type="entry name" value="PROTEIN ARTEMIS"/>
    <property type="match status" value="1"/>
</dbReference>
<dbReference type="GO" id="GO:0005634">
    <property type="term" value="C:nucleus"/>
    <property type="evidence" value="ECO:0007669"/>
    <property type="project" value="UniProtKB-SubCell"/>
</dbReference>
<evidence type="ECO:0000256" key="1">
    <source>
        <dbReference type="ARBA" id="ARBA00004123"/>
    </source>
</evidence>
<dbReference type="GO" id="GO:0003684">
    <property type="term" value="F:damaged DNA binding"/>
    <property type="evidence" value="ECO:0007669"/>
    <property type="project" value="TreeGrafter"/>
</dbReference>
<dbReference type="Gene3D" id="3.60.15.10">
    <property type="entry name" value="Ribonuclease Z/Hydroxyacylglutathione hydrolase-like"/>
    <property type="match status" value="1"/>
</dbReference>
<keyword evidence="10" id="KW-0539">Nucleus</keyword>
<keyword evidence="9" id="KW-0234">DNA repair</keyword>
<dbReference type="AlphaFoldDB" id="H8X4D7"/>
<keyword evidence="6" id="KW-0378">Hydrolase</keyword>
<dbReference type="InterPro" id="IPR036866">
    <property type="entry name" value="RibonucZ/Hydroxyglut_hydro"/>
</dbReference>
<evidence type="ECO:0000313" key="15">
    <source>
        <dbReference type="Proteomes" id="UP000005018"/>
    </source>
</evidence>
<evidence type="ECO:0000259" key="13">
    <source>
        <dbReference type="Pfam" id="PF07522"/>
    </source>
</evidence>
<evidence type="ECO:0000256" key="3">
    <source>
        <dbReference type="ARBA" id="ARBA00022722"/>
    </source>
</evidence>
<name>H8X4D7_CANO9</name>
<evidence type="ECO:0000256" key="11">
    <source>
        <dbReference type="ARBA" id="ARBA00039759"/>
    </source>
</evidence>
<dbReference type="PANTHER" id="PTHR23240">
    <property type="entry name" value="DNA CROSS-LINK REPAIR PROTEIN PSO2/SNM1-RELATED"/>
    <property type="match status" value="1"/>
</dbReference>
<evidence type="ECO:0000256" key="6">
    <source>
        <dbReference type="ARBA" id="ARBA00022801"/>
    </source>
</evidence>
<evidence type="ECO:0000256" key="10">
    <source>
        <dbReference type="ARBA" id="ARBA00023242"/>
    </source>
</evidence>
<comment type="subcellular location">
    <subcellularLocation>
        <location evidence="1">Nucleus</location>
    </subcellularLocation>
</comment>
<dbReference type="GO" id="GO:0006303">
    <property type="term" value="P:double-strand break repair via nonhomologous end joining"/>
    <property type="evidence" value="ECO:0007669"/>
    <property type="project" value="TreeGrafter"/>
</dbReference>
<evidence type="ECO:0000256" key="4">
    <source>
        <dbReference type="ARBA" id="ARBA00022759"/>
    </source>
</evidence>
<dbReference type="GeneID" id="14539620"/>
<accession>H8X4D7</accession>
<dbReference type="RefSeq" id="XP_003868993.1">
    <property type="nucleotide sequence ID" value="XM_003868945.1"/>
</dbReference>
<dbReference type="GO" id="GO:0004519">
    <property type="term" value="F:endonuclease activity"/>
    <property type="evidence" value="ECO:0007669"/>
    <property type="project" value="UniProtKB-KW"/>
</dbReference>
<dbReference type="EMBL" id="HE681721">
    <property type="protein sequence ID" value="CCG26089.1"/>
    <property type="molecule type" value="Genomic_DNA"/>
</dbReference>
<dbReference type="eggNOG" id="KOG1361">
    <property type="taxonomic scope" value="Eukaryota"/>
</dbReference>
<dbReference type="KEGG" id="cot:CORT_0C07180"/>
<dbReference type="GO" id="GO:0035312">
    <property type="term" value="F:5'-3' DNA exonuclease activity"/>
    <property type="evidence" value="ECO:0007669"/>
    <property type="project" value="TreeGrafter"/>
</dbReference>
<keyword evidence="15" id="KW-1185">Reference proteome</keyword>
<evidence type="ECO:0000256" key="5">
    <source>
        <dbReference type="ARBA" id="ARBA00022763"/>
    </source>
</evidence>